<name>A0A507CI55_9FUNG</name>
<gene>
    <name evidence="2" type="ORF">SeLEV6574_g07081</name>
    <name evidence="1" type="ORF">SeMB42_g06846</name>
</gene>
<dbReference type="Proteomes" id="UP000317494">
    <property type="component" value="Unassembled WGS sequence"/>
</dbReference>
<evidence type="ECO:0000313" key="3">
    <source>
        <dbReference type="Proteomes" id="UP000317494"/>
    </source>
</evidence>
<organism evidence="1 3">
    <name type="scientific">Synchytrium endobioticum</name>
    <dbReference type="NCBI Taxonomy" id="286115"/>
    <lineage>
        <taxon>Eukaryota</taxon>
        <taxon>Fungi</taxon>
        <taxon>Fungi incertae sedis</taxon>
        <taxon>Chytridiomycota</taxon>
        <taxon>Chytridiomycota incertae sedis</taxon>
        <taxon>Chytridiomycetes</taxon>
        <taxon>Synchytriales</taxon>
        <taxon>Synchytriaceae</taxon>
        <taxon>Synchytrium</taxon>
    </lineage>
</organism>
<reference evidence="3 4" key="1">
    <citation type="journal article" date="2019" name="Sci. Rep.">
        <title>Comparative genomics of chytrid fungi reveal insights into the obligate biotrophic and pathogenic lifestyle of Synchytrium endobioticum.</title>
        <authorList>
            <person name="van de Vossenberg B.T.L.H."/>
            <person name="Warris S."/>
            <person name="Nguyen H.D.T."/>
            <person name="van Gent-Pelzer M.P.E."/>
            <person name="Joly D.L."/>
            <person name="van de Geest H.C."/>
            <person name="Bonants P.J.M."/>
            <person name="Smith D.S."/>
            <person name="Levesque C.A."/>
            <person name="van der Lee T.A.J."/>
        </authorList>
    </citation>
    <scope>NUCLEOTIDE SEQUENCE [LARGE SCALE GENOMIC DNA]</scope>
    <source>
        <strain evidence="2 4">LEV6574</strain>
        <strain evidence="1 3">MB42</strain>
    </source>
</reference>
<evidence type="ECO:0000313" key="1">
    <source>
        <dbReference type="EMBL" id="TPX37846.1"/>
    </source>
</evidence>
<evidence type="ECO:0000313" key="4">
    <source>
        <dbReference type="Proteomes" id="UP000320475"/>
    </source>
</evidence>
<dbReference type="VEuPathDB" id="FungiDB:SeMB42_g06846"/>
<dbReference type="Proteomes" id="UP000320475">
    <property type="component" value="Unassembled WGS sequence"/>
</dbReference>
<protein>
    <submittedName>
        <fullName evidence="1">Uncharacterized protein</fullName>
    </submittedName>
</protein>
<keyword evidence="3" id="KW-1185">Reference proteome</keyword>
<proteinExistence type="predicted"/>
<dbReference type="EMBL" id="QEAN01000415">
    <property type="protein sequence ID" value="TPX37846.1"/>
    <property type="molecule type" value="Genomic_DNA"/>
</dbReference>
<sequence length="117" mass="12155">MALRASTSRMSTRILSHPTLRASSSPLCTTMLRNASITVSSPSPSSAIRMAFAASRPAMPSPFAQACSPSNMSSLTQPAAPAPARLIAGSGARFLDASETTSSEETLICCPRIPDDL</sequence>
<comment type="caution">
    <text evidence="1">The sequence shown here is derived from an EMBL/GenBank/DDBJ whole genome shotgun (WGS) entry which is preliminary data.</text>
</comment>
<evidence type="ECO:0000313" key="2">
    <source>
        <dbReference type="EMBL" id="TPX39638.1"/>
    </source>
</evidence>
<dbReference type="EMBL" id="QEAM01000459">
    <property type="protein sequence ID" value="TPX39638.1"/>
    <property type="molecule type" value="Genomic_DNA"/>
</dbReference>
<accession>A0A507CI55</accession>
<dbReference type="AlphaFoldDB" id="A0A507CI55"/>